<dbReference type="InterPro" id="IPR036704">
    <property type="entry name" value="RraA/RraA-like_sf"/>
</dbReference>
<dbReference type="PANTHER" id="PTHR33254:SF28">
    <property type="entry name" value="4-HYDROXY-4-METHYL-2-OXOGLUTARATE ALDOLASE"/>
    <property type="match status" value="1"/>
</dbReference>
<evidence type="ECO:0000256" key="1">
    <source>
        <dbReference type="PIRSR" id="PIRSR605493-1"/>
    </source>
</evidence>
<dbReference type="GO" id="GO:0046872">
    <property type="term" value="F:metal ion binding"/>
    <property type="evidence" value="ECO:0007669"/>
    <property type="project" value="UniProtKB-KW"/>
</dbReference>
<dbReference type="OrthoDB" id="1476984at2759"/>
<evidence type="ECO:0000313" key="2">
    <source>
        <dbReference type="EMBL" id="RDW61673.1"/>
    </source>
</evidence>
<dbReference type="GO" id="GO:0008948">
    <property type="term" value="F:oxaloacetate decarboxylase activity"/>
    <property type="evidence" value="ECO:0007669"/>
    <property type="project" value="TreeGrafter"/>
</dbReference>
<dbReference type="InterPro" id="IPR005493">
    <property type="entry name" value="RraA/RraA-like"/>
</dbReference>
<accession>A0A3D8QIL7</accession>
<name>A0A3D8QIL7_9HELO</name>
<keyword evidence="3" id="KW-1185">Reference proteome</keyword>
<dbReference type="PANTHER" id="PTHR33254">
    <property type="entry name" value="4-HYDROXY-4-METHYL-2-OXOGLUTARATE ALDOLASE 3-RELATED"/>
    <property type="match status" value="1"/>
</dbReference>
<dbReference type="Pfam" id="PF03737">
    <property type="entry name" value="RraA-like"/>
    <property type="match status" value="1"/>
</dbReference>
<dbReference type="Proteomes" id="UP000256328">
    <property type="component" value="Unassembled WGS sequence"/>
</dbReference>
<reference evidence="2 3" key="1">
    <citation type="journal article" date="2018" name="IMA Fungus">
        <title>IMA Genome-F 9: Draft genome sequence of Annulohypoxylon stygium, Aspergillus mulundensis, Berkeleyomyces basicola (syn. Thielaviopsis basicola), Ceratocystis smalleyi, two Cercospora beticola strains, Coleophoma cylindrospora, Fusarium fracticaudum, Phialophora cf. hyalina, and Morchella septimelata.</title>
        <authorList>
            <person name="Wingfield B.D."/>
            <person name="Bills G.F."/>
            <person name="Dong Y."/>
            <person name="Huang W."/>
            <person name="Nel W.J."/>
            <person name="Swalarsk-Parry B.S."/>
            <person name="Vaghefi N."/>
            <person name="Wilken P.M."/>
            <person name="An Z."/>
            <person name="de Beer Z.W."/>
            <person name="De Vos L."/>
            <person name="Chen L."/>
            <person name="Duong T.A."/>
            <person name="Gao Y."/>
            <person name="Hammerbacher A."/>
            <person name="Kikkert J.R."/>
            <person name="Li Y."/>
            <person name="Li H."/>
            <person name="Li K."/>
            <person name="Li Q."/>
            <person name="Liu X."/>
            <person name="Ma X."/>
            <person name="Naidoo K."/>
            <person name="Pethybridge S.J."/>
            <person name="Sun J."/>
            <person name="Steenkamp E.T."/>
            <person name="van der Nest M.A."/>
            <person name="van Wyk S."/>
            <person name="Wingfield M.J."/>
            <person name="Xiong C."/>
            <person name="Yue Q."/>
            <person name="Zhang X."/>
        </authorList>
    </citation>
    <scope>NUCLEOTIDE SEQUENCE [LARGE SCALE GENOMIC DNA]</scope>
    <source>
        <strain evidence="2 3">BP5796</strain>
    </source>
</reference>
<dbReference type="SUPFAM" id="SSF89562">
    <property type="entry name" value="RraA-like"/>
    <property type="match status" value="1"/>
</dbReference>
<comment type="caution">
    <text evidence="2">The sequence shown here is derived from an EMBL/GenBank/DDBJ whole genome shotgun (WGS) entry which is preliminary data.</text>
</comment>
<evidence type="ECO:0008006" key="4">
    <source>
        <dbReference type="Google" id="ProtNLM"/>
    </source>
</evidence>
<protein>
    <recommendedName>
        <fullName evidence="4">RraA-like protein</fullName>
    </recommendedName>
</protein>
<sequence>MKIDESKVASTLLNPNYFFSFKIMASLTKASRATLKSLEGFSSCDVSDALVKLGVKYGGFLSGLTMWSPGRQSGTSKIFGSAYTVQMVDAKDTTSPKPSVHFADGIPRHSVVFVSQPKGLHTVCWGGLMSTRAKYLGAQGVIVDGNFRDVNEHRDLGFPLFARGISITGSAAATRSSTVNEAVKFTSDVQREPLTINPGDFILGDADGIVVIPPTLAEQCLELCKERWVIDEKTRTALENGAAMGPTIAKLRK</sequence>
<dbReference type="EMBL" id="PDLN01000018">
    <property type="protein sequence ID" value="RDW61673.1"/>
    <property type="molecule type" value="Genomic_DNA"/>
</dbReference>
<proteinExistence type="predicted"/>
<keyword evidence="1" id="KW-0460">Magnesium</keyword>
<keyword evidence="1" id="KW-0479">Metal-binding</keyword>
<feature type="binding site" evidence="1">
    <location>
        <position position="149"/>
    </location>
    <ligand>
        <name>Mg(2+)</name>
        <dbReference type="ChEBI" id="CHEBI:18420"/>
    </ligand>
</feature>
<feature type="binding site" evidence="1">
    <location>
        <position position="148"/>
    </location>
    <ligand>
        <name>substrate</name>
    </ligand>
</feature>
<feature type="binding site" evidence="1">
    <location>
        <begin position="126"/>
        <end position="129"/>
    </location>
    <ligand>
        <name>substrate</name>
    </ligand>
</feature>
<dbReference type="CDD" id="cd16841">
    <property type="entry name" value="RraA_family"/>
    <property type="match status" value="1"/>
</dbReference>
<comment type="cofactor">
    <cofactor evidence="1">
        <name>Mg(2+)</name>
        <dbReference type="ChEBI" id="CHEBI:18420"/>
    </cofactor>
</comment>
<dbReference type="GO" id="GO:0047443">
    <property type="term" value="F:4-hydroxy-4-methyl-2-oxoglutarate aldolase activity"/>
    <property type="evidence" value="ECO:0007669"/>
    <property type="project" value="TreeGrafter"/>
</dbReference>
<organism evidence="2 3">
    <name type="scientific">Coleophoma crateriformis</name>
    <dbReference type="NCBI Taxonomy" id="565419"/>
    <lineage>
        <taxon>Eukaryota</taxon>
        <taxon>Fungi</taxon>
        <taxon>Dikarya</taxon>
        <taxon>Ascomycota</taxon>
        <taxon>Pezizomycotina</taxon>
        <taxon>Leotiomycetes</taxon>
        <taxon>Helotiales</taxon>
        <taxon>Dermateaceae</taxon>
        <taxon>Coleophoma</taxon>
    </lineage>
</organism>
<dbReference type="AlphaFoldDB" id="A0A3D8QIL7"/>
<evidence type="ECO:0000313" key="3">
    <source>
        <dbReference type="Proteomes" id="UP000256328"/>
    </source>
</evidence>
<gene>
    <name evidence="2" type="ORF">BP5796_11565</name>
</gene>
<dbReference type="Gene3D" id="3.50.30.40">
    <property type="entry name" value="Ribonuclease E inhibitor RraA/RraA-like"/>
    <property type="match status" value="1"/>
</dbReference>